<gene>
    <name evidence="1" type="ORF">FHK87_21860</name>
</gene>
<evidence type="ECO:0000313" key="1">
    <source>
        <dbReference type="EMBL" id="TPN82076.1"/>
    </source>
</evidence>
<evidence type="ECO:0008006" key="3">
    <source>
        <dbReference type="Google" id="ProtNLM"/>
    </source>
</evidence>
<dbReference type="AlphaFoldDB" id="A0A504IUR4"/>
<organism evidence="1 2">
    <name type="scientific">Aquimarina algicola</name>
    <dbReference type="NCBI Taxonomy" id="2589995"/>
    <lineage>
        <taxon>Bacteria</taxon>
        <taxon>Pseudomonadati</taxon>
        <taxon>Bacteroidota</taxon>
        <taxon>Flavobacteriia</taxon>
        <taxon>Flavobacteriales</taxon>
        <taxon>Flavobacteriaceae</taxon>
        <taxon>Aquimarina</taxon>
    </lineage>
</organism>
<reference evidence="1 2" key="1">
    <citation type="submission" date="2019-06" db="EMBL/GenBank/DDBJ databases">
        <authorList>
            <person name="Meng X."/>
        </authorList>
    </citation>
    <scope>NUCLEOTIDE SEQUENCE [LARGE SCALE GENOMIC DNA]</scope>
    <source>
        <strain evidence="1 2">M625</strain>
    </source>
</reference>
<sequence>MKYILAIIFLMLTTNLYNISAQEKEKDKDYIEFNDRKNIVHGFYLGLNVSFGKIEKENASAISLKLAYVANRKFEIGLTTKGIYSQQNLSGIFPNTEADLAAFYSGLHLEPIFFSKSKINLSFPILIGGGAAGYINEEWSGDELEDRVEKDWDAIFVIEPGINALYNISRYVQFEAGIRYRFSSKLELNPNTIDDINGFSISIGTKVGIFNLGRNRYKKKIPKENE</sequence>
<comment type="caution">
    <text evidence="1">The sequence shown here is derived from an EMBL/GenBank/DDBJ whole genome shotgun (WGS) entry which is preliminary data.</text>
</comment>
<dbReference type="RefSeq" id="WP_140596748.1">
    <property type="nucleotide sequence ID" value="NZ_VFWZ01000009.1"/>
</dbReference>
<evidence type="ECO:0000313" key="2">
    <source>
        <dbReference type="Proteomes" id="UP000315540"/>
    </source>
</evidence>
<dbReference type="OrthoDB" id="1122635at2"/>
<accession>A0A504IUR4</accession>
<dbReference type="Proteomes" id="UP000315540">
    <property type="component" value="Unassembled WGS sequence"/>
</dbReference>
<keyword evidence="2" id="KW-1185">Reference proteome</keyword>
<name>A0A504IUR4_9FLAO</name>
<dbReference type="EMBL" id="VFWZ01000009">
    <property type="protein sequence ID" value="TPN82076.1"/>
    <property type="molecule type" value="Genomic_DNA"/>
</dbReference>
<protein>
    <recommendedName>
        <fullName evidence="3">Outer membrane protein beta-barrel domain-containing protein</fullName>
    </recommendedName>
</protein>
<proteinExistence type="predicted"/>